<protein>
    <submittedName>
        <fullName evidence="10">Uncharacterized MFS-type transporter</fullName>
    </submittedName>
</protein>
<dbReference type="SUPFAM" id="SSF103473">
    <property type="entry name" value="MFS general substrate transporter"/>
    <property type="match status" value="1"/>
</dbReference>
<feature type="transmembrane region" description="Helical" evidence="8">
    <location>
        <begin position="368"/>
        <end position="393"/>
    </location>
</feature>
<keyword evidence="3" id="KW-1003">Cell membrane</keyword>
<evidence type="ECO:0000256" key="7">
    <source>
        <dbReference type="SAM" id="MobiDB-lite"/>
    </source>
</evidence>
<dbReference type="GO" id="GO:0005886">
    <property type="term" value="C:plasma membrane"/>
    <property type="evidence" value="ECO:0007669"/>
    <property type="project" value="UniProtKB-SubCell"/>
</dbReference>
<feature type="transmembrane region" description="Helical" evidence="8">
    <location>
        <begin position="174"/>
        <end position="195"/>
    </location>
</feature>
<evidence type="ECO:0000256" key="5">
    <source>
        <dbReference type="ARBA" id="ARBA00022989"/>
    </source>
</evidence>
<dbReference type="InterPro" id="IPR020846">
    <property type="entry name" value="MFS_dom"/>
</dbReference>
<feature type="transmembrane region" description="Helical" evidence="8">
    <location>
        <begin position="276"/>
        <end position="299"/>
    </location>
</feature>
<sequence>MTVTASPSGGLRLDEPAGRWVLTAAVLGSGMAMLDATVVNIALPVIGADFDAGLSGLQWTVNGYALALAALILLGGSLGDRYGRRRIFVLGTAVFAAASLLCAVAPTIELLIAARGLQGIGGALLTPGSLAIIAASFDPHDRGRAIGAWSGLGGIAGAAGPFLGGWLIEAFSWRWIFLINLPLAALIVWLAGRHVPESADPQAAPQLDVTGAVLGAAGLGLLTYALITAGEQGSSPSVWATGALGVAALLGFGVNERRSDHPMMPLDVFASRQFSAANAVTFAVYAALGGVFFLLVLHLQLVAGFSPLVAGTALLPITVLMLLGSARVGALAERIGPRLPMTAGPLVSAAGLLLLLRIGSDASYWLDVLPAVATFGLGLTLTVAPLTTTVLAAASTRHAGVASGVNNAVARVAGLLAVAVLPLLTGLSERDYRDPDQFGDAFQVAMVVSAGLLVVGGLLSAAMIDNGLRLSTDESPAPSQPLDTGHAGAQPADRVDVASPDLVPVSAPTSRMYCAVDGPPLSPAQLPRPREQS</sequence>
<evidence type="ECO:0000256" key="8">
    <source>
        <dbReference type="SAM" id="Phobius"/>
    </source>
</evidence>
<feature type="transmembrane region" description="Helical" evidence="8">
    <location>
        <begin position="120"/>
        <end position="137"/>
    </location>
</feature>
<dbReference type="Gene3D" id="1.20.1720.10">
    <property type="entry name" value="Multidrug resistance protein D"/>
    <property type="match status" value="1"/>
</dbReference>
<evidence type="ECO:0000256" key="2">
    <source>
        <dbReference type="ARBA" id="ARBA00022448"/>
    </source>
</evidence>
<evidence type="ECO:0000256" key="1">
    <source>
        <dbReference type="ARBA" id="ARBA00004651"/>
    </source>
</evidence>
<dbReference type="CDD" id="cd17321">
    <property type="entry name" value="MFS_MMR_MDR_like"/>
    <property type="match status" value="1"/>
</dbReference>
<keyword evidence="2" id="KW-0813">Transport</keyword>
<dbReference type="NCBIfam" id="TIGR00711">
    <property type="entry name" value="efflux_EmrB"/>
    <property type="match status" value="1"/>
</dbReference>
<feature type="transmembrane region" description="Helical" evidence="8">
    <location>
        <begin position="57"/>
        <end position="75"/>
    </location>
</feature>
<feature type="transmembrane region" description="Helical" evidence="8">
    <location>
        <begin position="238"/>
        <end position="255"/>
    </location>
</feature>
<feature type="transmembrane region" description="Helical" evidence="8">
    <location>
        <begin position="405"/>
        <end position="424"/>
    </location>
</feature>
<dbReference type="InterPro" id="IPR004638">
    <property type="entry name" value="EmrB-like"/>
</dbReference>
<dbReference type="PANTHER" id="PTHR42718">
    <property type="entry name" value="MAJOR FACILITATOR SUPERFAMILY MULTIDRUG TRANSPORTER MFSC"/>
    <property type="match status" value="1"/>
</dbReference>
<keyword evidence="6 8" id="KW-0472">Membrane</keyword>
<evidence type="ECO:0000256" key="4">
    <source>
        <dbReference type="ARBA" id="ARBA00022692"/>
    </source>
</evidence>
<dbReference type="Gene3D" id="1.20.1250.20">
    <property type="entry name" value="MFS general substrate transporter like domains"/>
    <property type="match status" value="1"/>
</dbReference>
<name>A0A6J4LFN6_9ACTN</name>
<dbReference type="AlphaFoldDB" id="A0A6J4LFN6"/>
<dbReference type="PANTHER" id="PTHR42718:SF42">
    <property type="entry name" value="EXPORT PROTEIN"/>
    <property type="match status" value="1"/>
</dbReference>
<feature type="domain" description="Major facilitator superfamily (MFS) profile" evidence="9">
    <location>
        <begin position="21"/>
        <end position="468"/>
    </location>
</feature>
<evidence type="ECO:0000259" key="9">
    <source>
        <dbReference type="PROSITE" id="PS50850"/>
    </source>
</evidence>
<evidence type="ECO:0000256" key="6">
    <source>
        <dbReference type="ARBA" id="ARBA00023136"/>
    </source>
</evidence>
<feature type="transmembrane region" description="Helical" evidence="8">
    <location>
        <begin position="335"/>
        <end position="356"/>
    </location>
</feature>
<dbReference type="InterPro" id="IPR011701">
    <property type="entry name" value="MFS"/>
</dbReference>
<comment type="subcellular location">
    <subcellularLocation>
        <location evidence="1">Cell membrane</location>
        <topology evidence="1">Multi-pass membrane protein</topology>
    </subcellularLocation>
</comment>
<feature type="region of interest" description="Disordered" evidence="7">
    <location>
        <begin position="471"/>
        <end position="533"/>
    </location>
</feature>
<feature type="transmembrane region" description="Helical" evidence="8">
    <location>
        <begin position="207"/>
        <end position="226"/>
    </location>
</feature>
<keyword evidence="4 8" id="KW-0812">Transmembrane</keyword>
<feature type="transmembrane region" description="Helical" evidence="8">
    <location>
        <begin position="444"/>
        <end position="464"/>
    </location>
</feature>
<organism evidence="10">
    <name type="scientific">uncultured Nocardioidaceae bacterium</name>
    <dbReference type="NCBI Taxonomy" id="253824"/>
    <lineage>
        <taxon>Bacteria</taxon>
        <taxon>Bacillati</taxon>
        <taxon>Actinomycetota</taxon>
        <taxon>Actinomycetes</taxon>
        <taxon>Propionibacteriales</taxon>
        <taxon>Nocardioidaceae</taxon>
        <taxon>environmental samples</taxon>
    </lineage>
</organism>
<keyword evidence="5 8" id="KW-1133">Transmembrane helix</keyword>
<feature type="transmembrane region" description="Helical" evidence="8">
    <location>
        <begin position="87"/>
        <end position="108"/>
    </location>
</feature>
<dbReference type="PROSITE" id="PS50850">
    <property type="entry name" value="MFS"/>
    <property type="match status" value="1"/>
</dbReference>
<accession>A0A6J4LFN6</accession>
<dbReference type="InterPro" id="IPR036259">
    <property type="entry name" value="MFS_trans_sf"/>
</dbReference>
<feature type="transmembrane region" description="Helical" evidence="8">
    <location>
        <begin position="149"/>
        <end position="168"/>
    </location>
</feature>
<evidence type="ECO:0000313" key="10">
    <source>
        <dbReference type="EMBL" id="CAA9330369.1"/>
    </source>
</evidence>
<dbReference type="Pfam" id="PF07690">
    <property type="entry name" value="MFS_1"/>
    <property type="match status" value="1"/>
</dbReference>
<dbReference type="GO" id="GO:0022857">
    <property type="term" value="F:transmembrane transporter activity"/>
    <property type="evidence" value="ECO:0007669"/>
    <property type="project" value="InterPro"/>
</dbReference>
<evidence type="ECO:0000256" key="3">
    <source>
        <dbReference type="ARBA" id="ARBA00022475"/>
    </source>
</evidence>
<reference evidence="10" key="1">
    <citation type="submission" date="2020-02" db="EMBL/GenBank/DDBJ databases">
        <authorList>
            <person name="Meier V. D."/>
        </authorList>
    </citation>
    <scope>NUCLEOTIDE SEQUENCE</scope>
    <source>
        <strain evidence="10">AVDCRST_MAG29</strain>
    </source>
</reference>
<gene>
    <name evidence="10" type="ORF">AVDCRST_MAG29-1012</name>
</gene>
<dbReference type="EMBL" id="CADCUG010000054">
    <property type="protein sequence ID" value="CAA9330369.1"/>
    <property type="molecule type" value="Genomic_DNA"/>
</dbReference>
<proteinExistence type="predicted"/>
<feature type="transmembrane region" description="Helical" evidence="8">
    <location>
        <begin position="20"/>
        <end position="45"/>
    </location>
</feature>
<feature type="transmembrane region" description="Helical" evidence="8">
    <location>
        <begin position="305"/>
        <end position="323"/>
    </location>
</feature>